<reference evidence="2 3" key="1">
    <citation type="journal article" date="2022" name="Plant J.">
        <title>Strategies of tolerance reflected in two North American maple genomes.</title>
        <authorList>
            <person name="McEvoy S.L."/>
            <person name="Sezen U.U."/>
            <person name="Trouern-Trend A."/>
            <person name="McMahon S.M."/>
            <person name="Schaberg P.G."/>
            <person name="Yang J."/>
            <person name="Wegrzyn J.L."/>
            <person name="Swenson N.G."/>
        </authorList>
    </citation>
    <scope>NUCLEOTIDE SEQUENCE [LARGE SCALE GENOMIC DNA]</scope>
    <source>
        <strain evidence="2">91603</strain>
    </source>
</reference>
<feature type="region of interest" description="Disordered" evidence="1">
    <location>
        <begin position="1"/>
        <end position="103"/>
    </location>
</feature>
<sequence>MAKKQNDPPPLSEDLEEAYRGKGCAMPMGGEPNSDYSDQFESKKKEKKKAATAGPSREVDLEAKAEKAEEEENDEKPTPSWARELLHSNRELARSNKEIANEV</sequence>
<keyword evidence="3" id="KW-1185">Reference proteome</keyword>
<gene>
    <name evidence="2" type="ORF">LWI28_016262</name>
</gene>
<protein>
    <submittedName>
        <fullName evidence="2">Uncharacterized protein</fullName>
    </submittedName>
</protein>
<proteinExistence type="predicted"/>
<organism evidence="2 3">
    <name type="scientific">Acer negundo</name>
    <name type="common">Box elder</name>
    <dbReference type="NCBI Taxonomy" id="4023"/>
    <lineage>
        <taxon>Eukaryota</taxon>
        <taxon>Viridiplantae</taxon>
        <taxon>Streptophyta</taxon>
        <taxon>Embryophyta</taxon>
        <taxon>Tracheophyta</taxon>
        <taxon>Spermatophyta</taxon>
        <taxon>Magnoliopsida</taxon>
        <taxon>eudicotyledons</taxon>
        <taxon>Gunneridae</taxon>
        <taxon>Pentapetalae</taxon>
        <taxon>rosids</taxon>
        <taxon>malvids</taxon>
        <taxon>Sapindales</taxon>
        <taxon>Sapindaceae</taxon>
        <taxon>Hippocastanoideae</taxon>
        <taxon>Acereae</taxon>
        <taxon>Acer</taxon>
    </lineage>
</organism>
<feature type="compositionally biased region" description="Basic and acidic residues" evidence="1">
    <location>
        <begin position="84"/>
        <end position="103"/>
    </location>
</feature>
<comment type="caution">
    <text evidence="2">The sequence shown here is derived from an EMBL/GenBank/DDBJ whole genome shotgun (WGS) entry which is preliminary data.</text>
</comment>
<name>A0AAD5JGN1_ACENE</name>
<evidence type="ECO:0000313" key="2">
    <source>
        <dbReference type="EMBL" id="KAI9198463.1"/>
    </source>
</evidence>
<feature type="compositionally biased region" description="Basic and acidic residues" evidence="1">
    <location>
        <begin position="57"/>
        <end position="67"/>
    </location>
</feature>
<dbReference type="AlphaFoldDB" id="A0AAD5JGN1"/>
<dbReference type="Proteomes" id="UP001064489">
    <property type="component" value="Chromosome 13"/>
</dbReference>
<evidence type="ECO:0000256" key="1">
    <source>
        <dbReference type="SAM" id="MobiDB-lite"/>
    </source>
</evidence>
<accession>A0AAD5JGN1</accession>
<dbReference type="EMBL" id="JAJSOW010000002">
    <property type="protein sequence ID" value="KAI9198463.1"/>
    <property type="molecule type" value="Genomic_DNA"/>
</dbReference>
<evidence type="ECO:0000313" key="3">
    <source>
        <dbReference type="Proteomes" id="UP001064489"/>
    </source>
</evidence>